<dbReference type="PANTHER" id="PTHR33371">
    <property type="entry name" value="INTERMEMBRANE PHOSPHOLIPID TRANSPORT SYSTEM BINDING PROTEIN MLAD-RELATED"/>
    <property type="match status" value="1"/>
</dbReference>
<dbReference type="PANTHER" id="PTHR33371:SF19">
    <property type="entry name" value="MCE-FAMILY PROTEIN MCE4A"/>
    <property type="match status" value="1"/>
</dbReference>
<dbReference type="Proteomes" id="UP001059836">
    <property type="component" value="Chromosome"/>
</dbReference>
<protein>
    <submittedName>
        <fullName evidence="4">MCE family protein</fullName>
    </submittedName>
</protein>
<dbReference type="Pfam" id="PF02470">
    <property type="entry name" value="MlaD"/>
    <property type="match status" value="1"/>
</dbReference>
<keyword evidence="1" id="KW-0812">Transmembrane</keyword>
<sequence>MALGFREVKKSTEIWLGLGLIAAIVALTLVAIGSYKQSFTDTIDVTLHAGRAGLMLEKGSDVKVAGVVIGTVSGVKATESGADLTLRIESKYRKALPGDVTATIDPTTLFGRKFVTLTAPAGSTPTTLRSGSVINGADTTTEVNDLLEDLVSVIRVVKPREVSDTLSALSSALRGIGPDVGTLVTSLDKYLTSFNPYLDRVRTDLRSGSAAAQTLSETAPDMLRTVDNLTTTAGTLTDKRSQFGAFLLSFTNFGASGEQLFRAAGTPLEKSMDTLVPTAQLLGEFSPILPCFLKNLAQTNKHLEITNGGSARPGLNVMATLLMGNPPYKYPQNLPRTGLPNAPSCYSNVGQRHVDFPDGSDAYAPITGPEDYFGNPLADLLFGGSR</sequence>
<accession>A0ABX6INJ9</accession>
<dbReference type="InterPro" id="IPR052336">
    <property type="entry name" value="MlaD_Phospholipid_Transporter"/>
</dbReference>
<feature type="domain" description="Mce/MlaD" evidence="2">
    <location>
        <begin position="42"/>
        <end position="119"/>
    </location>
</feature>
<feature type="transmembrane region" description="Helical" evidence="1">
    <location>
        <begin position="12"/>
        <end position="35"/>
    </location>
</feature>
<keyword evidence="1" id="KW-1133">Transmembrane helix</keyword>
<proteinExistence type="predicted"/>
<dbReference type="EMBL" id="CP045809">
    <property type="protein sequence ID" value="QHN36730.1"/>
    <property type="molecule type" value="Genomic_DNA"/>
</dbReference>
<dbReference type="RefSeq" id="WP_213244998.1">
    <property type="nucleotide sequence ID" value="NZ_CP045806.1"/>
</dbReference>
<gene>
    <name evidence="4" type="ORF">GII31_19300</name>
</gene>
<name>A0ABX6INJ9_9ACTN</name>
<dbReference type="NCBIfam" id="TIGR00996">
    <property type="entry name" value="Mtu_fam_mce"/>
    <property type="match status" value="1"/>
</dbReference>
<dbReference type="InterPro" id="IPR024516">
    <property type="entry name" value="Mce_C"/>
</dbReference>
<reference evidence="4" key="1">
    <citation type="journal article" date="2021" name="Nat. Microbiol.">
        <title>Cocultivation of an ultrasmall environmental parasitic bacterium with lytic ability against bacteria associated with wastewater foams.</title>
        <authorList>
            <person name="Batinovic S."/>
            <person name="Rose J.J.A."/>
            <person name="Ratcliffe J."/>
            <person name="Seviour R.J."/>
            <person name="Petrovski S."/>
        </authorList>
    </citation>
    <scope>NUCLEOTIDE SEQUENCE</scope>
    <source>
        <strain evidence="4">CON9</strain>
    </source>
</reference>
<evidence type="ECO:0000313" key="4">
    <source>
        <dbReference type="EMBL" id="QHN36730.1"/>
    </source>
</evidence>
<evidence type="ECO:0000313" key="5">
    <source>
        <dbReference type="Proteomes" id="UP001059836"/>
    </source>
</evidence>
<dbReference type="InterPro" id="IPR005693">
    <property type="entry name" value="Mce"/>
</dbReference>
<evidence type="ECO:0000256" key="1">
    <source>
        <dbReference type="SAM" id="Phobius"/>
    </source>
</evidence>
<keyword evidence="5" id="KW-1185">Reference proteome</keyword>
<evidence type="ECO:0000259" key="3">
    <source>
        <dbReference type="Pfam" id="PF11887"/>
    </source>
</evidence>
<evidence type="ECO:0000259" key="2">
    <source>
        <dbReference type="Pfam" id="PF02470"/>
    </source>
</evidence>
<dbReference type="InterPro" id="IPR003399">
    <property type="entry name" value="Mce/MlaD"/>
</dbReference>
<dbReference type="Pfam" id="PF11887">
    <property type="entry name" value="Mce4_CUP1"/>
    <property type="match status" value="1"/>
</dbReference>
<organism evidence="4 5">
    <name type="scientific">Gordonia pseudamarae</name>
    <dbReference type="NCBI Taxonomy" id="2831662"/>
    <lineage>
        <taxon>Bacteria</taxon>
        <taxon>Bacillati</taxon>
        <taxon>Actinomycetota</taxon>
        <taxon>Actinomycetes</taxon>
        <taxon>Mycobacteriales</taxon>
        <taxon>Gordoniaceae</taxon>
        <taxon>Gordonia</taxon>
    </lineage>
</organism>
<keyword evidence="1" id="KW-0472">Membrane</keyword>
<feature type="domain" description="Mammalian cell entry C-terminal" evidence="3">
    <location>
        <begin position="125"/>
        <end position="337"/>
    </location>
</feature>